<feature type="transmembrane region" description="Helical" evidence="11">
    <location>
        <begin position="289"/>
        <end position="312"/>
    </location>
</feature>
<name>A0A0R2CZF5_9LACO</name>
<comment type="subcellular location">
    <subcellularLocation>
        <location evidence="1">Membrane</location>
        <topology evidence="1">Multi-pass membrane protein</topology>
    </subcellularLocation>
</comment>
<gene>
    <name evidence="13" type="ORF">FC56_GL000871</name>
</gene>
<keyword evidence="8" id="KW-0406">Ion transport</keyword>
<dbReference type="Pfam" id="PF00999">
    <property type="entry name" value="Na_H_Exchanger"/>
    <property type="match status" value="1"/>
</dbReference>
<feature type="transmembrane region" description="Helical" evidence="11">
    <location>
        <begin position="144"/>
        <end position="165"/>
    </location>
</feature>
<evidence type="ECO:0000256" key="5">
    <source>
        <dbReference type="ARBA" id="ARBA00022692"/>
    </source>
</evidence>
<keyword evidence="4" id="KW-0050">Antiport</keyword>
<comment type="similarity">
    <text evidence="2">Belongs to the monovalent cation:proton antiporter 2 (CPA2) transporter (TC 2.A.37) family.</text>
</comment>
<dbReference type="InterPro" id="IPR006153">
    <property type="entry name" value="Cation/H_exchanger_TM"/>
</dbReference>
<keyword evidence="9 11" id="KW-0472">Membrane</keyword>
<dbReference type="Gene3D" id="1.20.1530.20">
    <property type="match status" value="1"/>
</dbReference>
<evidence type="ECO:0000313" key="14">
    <source>
        <dbReference type="Proteomes" id="UP000051256"/>
    </source>
</evidence>
<evidence type="ECO:0000256" key="2">
    <source>
        <dbReference type="ARBA" id="ARBA00005551"/>
    </source>
</evidence>
<dbReference type="STRING" id="1423802.FC56_GL000871"/>
<keyword evidence="5 11" id="KW-0812">Transmembrane</keyword>
<keyword evidence="14" id="KW-1185">Reference proteome</keyword>
<feature type="transmembrane region" description="Helical" evidence="11">
    <location>
        <begin position="265"/>
        <end position="283"/>
    </location>
</feature>
<dbReference type="PATRIC" id="fig|1423802.4.peg.884"/>
<accession>A0A0R2CZF5</accession>
<feature type="transmembrane region" description="Helical" evidence="11">
    <location>
        <begin position="235"/>
        <end position="253"/>
    </location>
</feature>
<keyword evidence="6 11" id="KW-1133">Transmembrane helix</keyword>
<dbReference type="PANTHER" id="PTHR43562:SF3">
    <property type="entry name" value="SODIUM ION_PROTON EXCHANGER (EUROFUNG)"/>
    <property type="match status" value="1"/>
</dbReference>
<protein>
    <submittedName>
        <fullName evidence="13">Na+ H+ antiporter</fullName>
    </submittedName>
</protein>
<reference evidence="13 14" key="1">
    <citation type="journal article" date="2015" name="Genome Announc.">
        <title>Expanding the biotechnology potential of lactobacilli through comparative genomics of 213 strains and associated genera.</title>
        <authorList>
            <person name="Sun Z."/>
            <person name="Harris H.M."/>
            <person name="McCann A."/>
            <person name="Guo C."/>
            <person name="Argimon S."/>
            <person name="Zhang W."/>
            <person name="Yang X."/>
            <person name="Jeffery I.B."/>
            <person name="Cooney J.C."/>
            <person name="Kagawa T.F."/>
            <person name="Liu W."/>
            <person name="Song Y."/>
            <person name="Salvetti E."/>
            <person name="Wrobel A."/>
            <person name="Rasinkangas P."/>
            <person name="Parkhill J."/>
            <person name="Rea M.C."/>
            <person name="O'Sullivan O."/>
            <person name="Ritari J."/>
            <person name="Douillard F.P."/>
            <person name="Paul Ross R."/>
            <person name="Yang R."/>
            <person name="Briner A.E."/>
            <person name="Felis G.E."/>
            <person name="de Vos W.M."/>
            <person name="Barrangou R."/>
            <person name="Klaenhammer T.R."/>
            <person name="Caufield P.W."/>
            <person name="Cui Y."/>
            <person name="Zhang H."/>
            <person name="O'Toole P.W."/>
        </authorList>
    </citation>
    <scope>NUCLEOTIDE SEQUENCE [LARGE SCALE GENOMIC DNA]</scope>
    <source>
        <strain evidence="13 14">DSM 24302</strain>
    </source>
</reference>
<feature type="transmembrane region" description="Helical" evidence="11">
    <location>
        <begin position="177"/>
        <end position="199"/>
    </location>
</feature>
<feature type="transmembrane region" description="Helical" evidence="11">
    <location>
        <begin position="353"/>
        <end position="372"/>
    </location>
</feature>
<feature type="transmembrane region" description="Helical" evidence="11">
    <location>
        <begin position="83"/>
        <end position="102"/>
    </location>
</feature>
<evidence type="ECO:0000256" key="11">
    <source>
        <dbReference type="SAM" id="Phobius"/>
    </source>
</evidence>
<comment type="caution">
    <text evidence="13">The sequence shown here is derived from an EMBL/GenBank/DDBJ whole genome shotgun (WGS) entry which is preliminary data.</text>
</comment>
<evidence type="ECO:0000256" key="1">
    <source>
        <dbReference type="ARBA" id="ARBA00004141"/>
    </source>
</evidence>
<dbReference type="AlphaFoldDB" id="A0A0R2CZF5"/>
<dbReference type="RefSeq" id="WP_056978646.1">
    <property type="nucleotide sequence ID" value="NZ_AYZR01000009.1"/>
</dbReference>
<evidence type="ECO:0000256" key="10">
    <source>
        <dbReference type="ARBA" id="ARBA00023201"/>
    </source>
</evidence>
<evidence type="ECO:0000256" key="8">
    <source>
        <dbReference type="ARBA" id="ARBA00023065"/>
    </source>
</evidence>
<proteinExistence type="inferred from homology"/>
<evidence type="ECO:0000256" key="4">
    <source>
        <dbReference type="ARBA" id="ARBA00022449"/>
    </source>
</evidence>
<feature type="domain" description="Cation/H+ exchanger transmembrane" evidence="12">
    <location>
        <begin position="12"/>
        <end position="376"/>
    </location>
</feature>
<organism evidence="13 14">
    <name type="scientific">Lentilactobacillus senioris DSM 24302 = JCM 17472</name>
    <dbReference type="NCBI Taxonomy" id="1423802"/>
    <lineage>
        <taxon>Bacteria</taxon>
        <taxon>Bacillati</taxon>
        <taxon>Bacillota</taxon>
        <taxon>Bacilli</taxon>
        <taxon>Lactobacillales</taxon>
        <taxon>Lactobacillaceae</taxon>
        <taxon>Lentilactobacillus</taxon>
    </lineage>
</organism>
<dbReference type="GO" id="GO:0016020">
    <property type="term" value="C:membrane"/>
    <property type="evidence" value="ECO:0007669"/>
    <property type="project" value="UniProtKB-SubCell"/>
</dbReference>
<evidence type="ECO:0000256" key="9">
    <source>
        <dbReference type="ARBA" id="ARBA00023136"/>
    </source>
</evidence>
<sequence>MNYIGEIALILFTTLLAGAISQRFKMPMVIGELLIGVILGPGVLHLISDGELMTAGSEIGVIILMFLAGIESDLTQLKKYFRPALLVAGLGVILPMVVFYYLGMLNHQGFERSIFWGVIFSATSVSISVEVLREFKYLSTKEGATILGAAVVDDIIAVILVSIFTSTFGVGNESANLVVTSLIQVIYFVGVVVLVKWLAPWLLHFAERVPVPGAVAITSLSLCLAMAWLADTVGLSAVVGAFFAGVAVGQTKYQHEVVQNVGPVGNTFFIPIFFVSIGMAMEFDGIGRHIGFIVIMTVAALLTKYLGGALGAKLAGDNWHSASLIGTGMISRGEMALIIAQLGISAHLLQRELYSELIIVIVLTTILAPLMLKWAINQIKKREDELP</sequence>
<feature type="transmembrane region" description="Helical" evidence="11">
    <location>
        <begin position="52"/>
        <end position="71"/>
    </location>
</feature>
<keyword evidence="10" id="KW-0739">Sodium transport</keyword>
<dbReference type="EMBL" id="AYZR01000009">
    <property type="protein sequence ID" value="KRM93206.1"/>
    <property type="molecule type" value="Genomic_DNA"/>
</dbReference>
<feature type="transmembrane region" description="Helical" evidence="11">
    <location>
        <begin position="114"/>
        <end position="132"/>
    </location>
</feature>
<dbReference type="GO" id="GO:0006814">
    <property type="term" value="P:sodium ion transport"/>
    <property type="evidence" value="ECO:0007669"/>
    <property type="project" value="UniProtKB-KW"/>
</dbReference>
<keyword evidence="7" id="KW-0915">Sodium</keyword>
<evidence type="ECO:0000313" key="13">
    <source>
        <dbReference type="EMBL" id="KRM93206.1"/>
    </source>
</evidence>
<evidence type="ECO:0000256" key="6">
    <source>
        <dbReference type="ARBA" id="ARBA00022989"/>
    </source>
</evidence>
<dbReference type="GO" id="GO:0015297">
    <property type="term" value="F:antiporter activity"/>
    <property type="evidence" value="ECO:0007669"/>
    <property type="project" value="UniProtKB-KW"/>
</dbReference>
<evidence type="ECO:0000256" key="3">
    <source>
        <dbReference type="ARBA" id="ARBA00022448"/>
    </source>
</evidence>
<dbReference type="PANTHER" id="PTHR43562">
    <property type="entry name" value="NAPA-TYPE SODIUM/HYDROGEN ANTIPORTER"/>
    <property type="match status" value="1"/>
</dbReference>
<evidence type="ECO:0000256" key="7">
    <source>
        <dbReference type="ARBA" id="ARBA00023053"/>
    </source>
</evidence>
<evidence type="ECO:0000259" key="12">
    <source>
        <dbReference type="Pfam" id="PF00999"/>
    </source>
</evidence>
<dbReference type="GO" id="GO:1902600">
    <property type="term" value="P:proton transmembrane transport"/>
    <property type="evidence" value="ECO:0007669"/>
    <property type="project" value="InterPro"/>
</dbReference>
<dbReference type="InterPro" id="IPR038770">
    <property type="entry name" value="Na+/solute_symporter_sf"/>
</dbReference>
<dbReference type="Proteomes" id="UP000051256">
    <property type="component" value="Unassembled WGS sequence"/>
</dbReference>
<keyword evidence="3" id="KW-0813">Transport</keyword>